<protein>
    <submittedName>
        <fullName evidence="3">N-acetylmuramoyl-L-alanine amidase</fullName>
    </submittedName>
</protein>
<dbReference type="InterPro" id="IPR011105">
    <property type="entry name" value="Cell_wall_hydrolase_SleB"/>
</dbReference>
<gene>
    <name evidence="3" type="ORF">MXMO3_02701</name>
</gene>
<evidence type="ECO:0000259" key="2">
    <source>
        <dbReference type="Pfam" id="PF07486"/>
    </source>
</evidence>
<sequence>MSFKLAGPKGQGRAKNGPLYKGFCAILSFTVVMVAFTNVSLERLDESAELFIDPMEIDALIASRKAIPSLENFSVAAAFVGPNRDAKTDRRQGPSAMEIAQSFTASRFQIAEARAPKVLPMPDPVMVASIDNAPKKTKSSPAADVELVAKPQDMPQMAALDAIDAISGDADAVDRDPKLPFPVSVPTKLAYARDNAPKTKDLSAPLTQASMEANAREEWCMATAIYFEARGEKYRGQVAVAQVVRNRVKHKAYPNSICGVVFQNQTWRNRCQFSFACDGIPERVNEKGAWATAEEIAGKVIRGDIYLPEVANSTHYHATYVNPHWASRLRRMTKIGTHIFYRFKRG</sequence>
<dbReference type="Pfam" id="PF07486">
    <property type="entry name" value="Hydrolase_2"/>
    <property type="match status" value="1"/>
</dbReference>
<keyword evidence="1" id="KW-1133">Transmembrane helix</keyword>
<proteinExistence type="predicted"/>
<keyword evidence="1" id="KW-0472">Membrane</keyword>
<dbReference type="InterPro" id="IPR042047">
    <property type="entry name" value="SleB_dom1"/>
</dbReference>
<organism evidence="3 4">
    <name type="scientific">Maritalea myrionectae</name>
    <dbReference type="NCBI Taxonomy" id="454601"/>
    <lineage>
        <taxon>Bacteria</taxon>
        <taxon>Pseudomonadati</taxon>
        <taxon>Pseudomonadota</taxon>
        <taxon>Alphaproteobacteria</taxon>
        <taxon>Hyphomicrobiales</taxon>
        <taxon>Devosiaceae</taxon>
        <taxon>Maritalea</taxon>
    </lineage>
</organism>
<dbReference type="AlphaFoldDB" id="A0A2R4MGR9"/>
<dbReference type="GO" id="GO:0016787">
    <property type="term" value="F:hydrolase activity"/>
    <property type="evidence" value="ECO:0007669"/>
    <property type="project" value="InterPro"/>
</dbReference>
<accession>A0A2R4MGR9</accession>
<keyword evidence="4" id="KW-1185">Reference proteome</keyword>
<dbReference type="EMBL" id="CP021330">
    <property type="protein sequence ID" value="AVX05212.1"/>
    <property type="molecule type" value="Genomic_DNA"/>
</dbReference>
<dbReference type="Proteomes" id="UP000258927">
    <property type="component" value="Chromosome"/>
</dbReference>
<reference evidence="3 4" key="1">
    <citation type="submission" date="2017-05" db="EMBL/GenBank/DDBJ databases">
        <title>Genome Analysis of Maritalea myrionectae HL2708#5.</title>
        <authorList>
            <consortium name="Cotde Inc.-PKNU"/>
            <person name="Jang D."/>
            <person name="Oh H.-M."/>
        </authorList>
    </citation>
    <scope>NUCLEOTIDE SEQUENCE [LARGE SCALE GENOMIC DNA]</scope>
    <source>
        <strain evidence="3 4">HL2708#5</strain>
    </source>
</reference>
<dbReference type="KEGG" id="mmyr:MXMO3_02701"/>
<feature type="domain" description="Cell wall hydrolase SleB" evidence="2">
    <location>
        <begin position="231"/>
        <end position="341"/>
    </location>
</feature>
<keyword evidence="1" id="KW-0812">Transmembrane</keyword>
<dbReference type="Gene3D" id="1.10.10.2520">
    <property type="entry name" value="Cell wall hydrolase SleB, domain 1"/>
    <property type="match status" value="1"/>
</dbReference>
<evidence type="ECO:0000256" key="1">
    <source>
        <dbReference type="SAM" id="Phobius"/>
    </source>
</evidence>
<evidence type="ECO:0000313" key="3">
    <source>
        <dbReference type="EMBL" id="AVX05212.1"/>
    </source>
</evidence>
<name>A0A2R4MGR9_9HYPH</name>
<dbReference type="STRING" id="1122213.GCA_000423365_00337"/>
<feature type="transmembrane region" description="Helical" evidence="1">
    <location>
        <begin position="20"/>
        <end position="41"/>
    </location>
</feature>
<evidence type="ECO:0000313" key="4">
    <source>
        <dbReference type="Proteomes" id="UP000258927"/>
    </source>
</evidence>